<accession>A0A645A6R4</accession>
<dbReference type="AlphaFoldDB" id="A0A645A6R4"/>
<organism evidence="1">
    <name type="scientific">bioreactor metagenome</name>
    <dbReference type="NCBI Taxonomy" id="1076179"/>
    <lineage>
        <taxon>unclassified sequences</taxon>
        <taxon>metagenomes</taxon>
        <taxon>ecological metagenomes</taxon>
    </lineage>
</organism>
<sequence>MIELPEKRVQLHVVANVVHPAHVPLEVETQPSHVGGVSHQRPGGGFLRDHEHVRVAGKNRLIEVFEEVRRLQILPSAVTVGDPCAVFSSVIQIEHGGHRVHPQAVYMVFLQPEEGGRPQKGANLFLAVVEDPRPPAYMLSLAWVGILIAGSAVKFKEAEGVPREMGRHPVQDHPNPRLMELVDHIHEVVRRAEAAGCGKITGTLIAPGGVQRVLGHRHKLHMGKAHFFYIWHKPLGYVTITEHFPVPGSPPGPQMELVNIKGPVIDRVLCPVTEPVFVSPGVSRQVKELGRGTRTGLRVEGIRVGLEKQPAVLRGNRVFIIIITGEPGNKTGPKTAGASLKRRVFLIPAVKIAYHRYSLGRRRPYRKAISGHAVPDFGMSSHIFPGA</sequence>
<gene>
    <name evidence="1" type="ORF">SDC9_95586</name>
</gene>
<reference evidence="1" key="1">
    <citation type="submission" date="2019-08" db="EMBL/GenBank/DDBJ databases">
        <authorList>
            <person name="Kucharzyk K."/>
            <person name="Murdoch R.W."/>
            <person name="Higgins S."/>
            <person name="Loffler F."/>
        </authorList>
    </citation>
    <scope>NUCLEOTIDE SEQUENCE</scope>
</reference>
<comment type="caution">
    <text evidence="1">The sequence shown here is derived from an EMBL/GenBank/DDBJ whole genome shotgun (WGS) entry which is preliminary data.</text>
</comment>
<proteinExistence type="predicted"/>
<protein>
    <submittedName>
        <fullName evidence="1">Uncharacterized protein</fullName>
    </submittedName>
</protein>
<evidence type="ECO:0000313" key="1">
    <source>
        <dbReference type="EMBL" id="MPM48859.1"/>
    </source>
</evidence>
<name>A0A645A6R4_9ZZZZ</name>
<dbReference type="EMBL" id="VSSQ01012282">
    <property type="protein sequence ID" value="MPM48859.1"/>
    <property type="molecule type" value="Genomic_DNA"/>
</dbReference>